<name>A0A9P1IZX1_9PELO</name>
<dbReference type="AlphaFoldDB" id="A0A9P1IZX1"/>
<keyword evidence="6" id="KW-1185">Reference proteome</keyword>
<dbReference type="EMBL" id="CANHGI010000006">
    <property type="protein sequence ID" value="CAI5455524.1"/>
    <property type="molecule type" value="Genomic_DNA"/>
</dbReference>
<evidence type="ECO:0000313" key="6">
    <source>
        <dbReference type="Proteomes" id="UP001152747"/>
    </source>
</evidence>
<evidence type="ECO:0000259" key="4">
    <source>
        <dbReference type="PROSITE" id="PS50002"/>
    </source>
</evidence>
<dbReference type="InterPro" id="IPR036028">
    <property type="entry name" value="SH3-like_dom_sf"/>
</dbReference>
<organism evidence="5 6">
    <name type="scientific">Caenorhabditis angaria</name>
    <dbReference type="NCBI Taxonomy" id="860376"/>
    <lineage>
        <taxon>Eukaryota</taxon>
        <taxon>Metazoa</taxon>
        <taxon>Ecdysozoa</taxon>
        <taxon>Nematoda</taxon>
        <taxon>Chromadorea</taxon>
        <taxon>Rhabditida</taxon>
        <taxon>Rhabditina</taxon>
        <taxon>Rhabditomorpha</taxon>
        <taxon>Rhabditoidea</taxon>
        <taxon>Rhabditidae</taxon>
        <taxon>Peloderinae</taxon>
        <taxon>Caenorhabditis</taxon>
    </lineage>
</organism>
<accession>A0A9P1IZX1</accession>
<protein>
    <recommendedName>
        <fullName evidence="4">SH3 domain-containing protein</fullName>
    </recommendedName>
</protein>
<evidence type="ECO:0000313" key="5">
    <source>
        <dbReference type="EMBL" id="CAI5455524.1"/>
    </source>
</evidence>
<dbReference type="Proteomes" id="UP001152747">
    <property type="component" value="Unassembled WGS sequence"/>
</dbReference>
<evidence type="ECO:0000256" key="3">
    <source>
        <dbReference type="SAM" id="MobiDB-lite"/>
    </source>
</evidence>
<gene>
    <name evidence="5" type="ORF">CAMP_LOCUS18161</name>
</gene>
<dbReference type="InterPro" id="IPR027267">
    <property type="entry name" value="AH/BAR_dom_sf"/>
</dbReference>
<keyword evidence="1 2" id="KW-0728">SH3 domain</keyword>
<dbReference type="PROSITE" id="PS50002">
    <property type="entry name" value="SH3"/>
    <property type="match status" value="1"/>
</dbReference>
<reference evidence="5" key="1">
    <citation type="submission" date="2022-11" db="EMBL/GenBank/DDBJ databases">
        <authorList>
            <person name="Kikuchi T."/>
        </authorList>
    </citation>
    <scope>NUCLEOTIDE SEQUENCE</scope>
    <source>
        <strain evidence="5">PS1010</strain>
    </source>
</reference>
<comment type="caution">
    <text evidence="5">The sequence shown here is derived from an EMBL/GenBank/DDBJ whole genome shotgun (WGS) entry which is preliminary data.</text>
</comment>
<sequence>MGSILADDIIFESYPNEPDISLYDNVEYFCAIDLPSTEKRNSLFRRYPQLIPMSADESTVNSTAVPDITPSMAATIPHAVYEQLNNDFLPAAKAVAGAGTNLLKAFHFLQESLISYCDATHKLIKSADSANEKSKHEAAELSKVFKKFVQVVNANPQHIAKFEAISLKINDYSSKDKEKTKSEITDYKKELKKISKKGSSREVTDFNRRAARDWTRQQELRYKFFNEKITEWIEGFASLSNIFDDNEVEHIVATSQVVPKKEENPAPVVDWHQESHDHAAKIVQEEVVHHPIVPPPIQPPIQSAKTRASTDSSVASSLDDIPSARKPTLDNGVTLVSNHRRNSIEITPARVAPITIPPPPVASPRAYESIQHERVTSYHQPENTAPGVSSRAGRTIPGAVPVFGLTGEIPKVNVPVETRYVPTRNGYTPYNVVTSDQIRVGRVVQNPITEEQMNVKKFQVESNYVANASPSHQPRKPMIPRKEHVNEDFTVATAFNPSQYGSILIVNDDFNASSGEQMTVNRGDKVILLKCGSRGWVFVRDAVSMRTGWVPEPFVNL</sequence>
<dbReference type="OrthoDB" id="10255964at2759"/>
<dbReference type="SMART" id="SM00326">
    <property type="entry name" value="SH3"/>
    <property type="match status" value="1"/>
</dbReference>
<proteinExistence type="predicted"/>
<feature type="domain" description="SH3" evidence="4">
    <location>
        <begin position="499"/>
        <end position="557"/>
    </location>
</feature>
<evidence type="ECO:0000256" key="2">
    <source>
        <dbReference type="PROSITE-ProRule" id="PRU00192"/>
    </source>
</evidence>
<evidence type="ECO:0000256" key="1">
    <source>
        <dbReference type="ARBA" id="ARBA00022443"/>
    </source>
</evidence>
<feature type="region of interest" description="Disordered" evidence="3">
    <location>
        <begin position="297"/>
        <end position="331"/>
    </location>
</feature>
<feature type="compositionally biased region" description="Polar residues" evidence="3">
    <location>
        <begin position="303"/>
        <end position="316"/>
    </location>
</feature>
<dbReference type="Pfam" id="PF00018">
    <property type="entry name" value="SH3_1"/>
    <property type="match status" value="1"/>
</dbReference>
<dbReference type="InterPro" id="IPR001452">
    <property type="entry name" value="SH3_domain"/>
</dbReference>
<dbReference type="SUPFAM" id="SSF103657">
    <property type="entry name" value="BAR/IMD domain-like"/>
    <property type="match status" value="1"/>
</dbReference>
<dbReference type="SUPFAM" id="SSF50044">
    <property type="entry name" value="SH3-domain"/>
    <property type="match status" value="1"/>
</dbReference>
<dbReference type="Gene3D" id="2.30.30.40">
    <property type="entry name" value="SH3 Domains"/>
    <property type="match status" value="1"/>
</dbReference>